<dbReference type="SUPFAM" id="SSF57889">
    <property type="entry name" value="Cysteine-rich domain"/>
    <property type="match status" value="1"/>
</dbReference>
<evidence type="ECO:0000256" key="1">
    <source>
        <dbReference type="ARBA" id="ARBA00012612"/>
    </source>
</evidence>
<evidence type="ECO:0000256" key="4">
    <source>
        <dbReference type="ARBA" id="ARBA00023027"/>
    </source>
</evidence>
<evidence type="ECO:0000256" key="2">
    <source>
        <dbReference type="ARBA" id="ARBA00022737"/>
    </source>
</evidence>
<dbReference type="GO" id="GO:0004791">
    <property type="term" value="F:thioredoxin-disulfide reductase (NADPH) activity"/>
    <property type="evidence" value="ECO:0007669"/>
    <property type="project" value="InterPro"/>
</dbReference>
<dbReference type="InterPro" id="IPR052259">
    <property type="entry name" value="Nucleoredoxin-like"/>
</dbReference>
<dbReference type="EC" id="1.8.1.8" evidence="1"/>
<dbReference type="Gene3D" id="3.40.30.10">
    <property type="entry name" value="Glutaredoxin"/>
    <property type="match status" value="3"/>
</dbReference>
<comment type="catalytic activity">
    <reaction evidence="6">
        <text>[protein]-dithiol + NAD(+) = [protein]-disulfide + NADH + H(+)</text>
        <dbReference type="Rhea" id="RHEA:18749"/>
        <dbReference type="Rhea" id="RHEA-COMP:10593"/>
        <dbReference type="Rhea" id="RHEA-COMP:10594"/>
        <dbReference type="ChEBI" id="CHEBI:15378"/>
        <dbReference type="ChEBI" id="CHEBI:29950"/>
        <dbReference type="ChEBI" id="CHEBI:50058"/>
        <dbReference type="ChEBI" id="CHEBI:57540"/>
        <dbReference type="ChEBI" id="CHEBI:57945"/>
        <dbReference type="EC" id="1.8.1.8"/>
    </reaction>
</comment>
<dbReference type="Pfam" id="PF13905">
    <property type="entry name" value="Thioredoxin_8"/>
    <property type="match status" value="3"/>
</dbReference>
<dbReference type="InterPro" id="IPR012336">
    <property type="entry name" value="Thioredoxin-like_fold"/>
</dbReference>
<proteinExistence type="inferred from homology"/>
<keyword evidence="2" id="KW-0677">Repeat</keyword>
<dbReference type="CDD" id="cd03009">
    <property type="entry name" value="TryX_like_TryX_NRX"/>
    <property type="match status" value="2"/>
</dbReference>
<evidence type="ECO:0000256" key="7">
    <source>
        <dbReference type="ARBA" id="ARBA00047804"/>
    </source>
</evidence>
<evidence type="ECO:0000259" key="9">
    <source>
        <dbReference type="PROSITE" id="PS51352"/>
    </source>
</evidence>
<dbReference type="AlphaFoldDB" id="A0A7C9D8Y8"/>
<reference evidence="10" key="1">
    <citation type="journal article" date="2013" name="J. Plant Res.">
        <title>Effect of fungi and light on seed germination of three Opuntia species from semiarid lands of central Mexico.</title>
        <authorList>
            <person name="Delgado-Sanchez P."/>
            <person name="Jimenez-Bremont J.F."/>
            <person name="Guerrero-Gonzalez Mde L."/>
            <person name="Flores J."/>
        </authorList>
    </citation>
    <scope>NUCLEOTIDE SEQUENCE</scope>
    <source>
        <tissue evidence="10">Cladode</tissue>
    </source>
</reference>
<reference evidence="10" key="2">
    <citation type="submission" date="2020-07" db="EMBL/GenBank/DDBJ databases">
        <authorList>
            <person name="Vera ALvarez R."/>
            <person name="Arias-Moreno D.M."/>
            <person name="Jimenez-Jacinto V."/>
            <person name="Jimenez-Bremont J.F."/>
            <person name="Swaminathan K."/>
            <person name="Moose S.P."/>
            <person name="Guerrero-Gonzalez M.L."/>
            <person name="Marino-Ramirez L."/>
            <person name="Landsman D."/>
            <person name="Rodriguez-Kessler M."/>
            <person name="Delgado-Sanchez P."/>
        </authorList>
    </citation>
    <scope>NUCLEOTIDE SEQUENCE</scope>
    <source>
        <tissue evidence="10">Cladode</tissue>
    </source>
</reference>
<dbReference type="InterPro" id="IPR046349">
    <property type="entry name" value="C1-like_sf"/>
</dbReference>
<dbReference type="PROSITE" id="PS51352">
    <property type="entry name" value="THIOREDOXIN_2"/>
    <property type="match status" value="2"/>
</dbReference>
<dbReference type="PANTHER" id="PTHR13871:SF96">
    <property type="entry name" value="THIOREDOXIN DOMAIN-CONTAINING PROTEIN"/>
    <property type="match status" value="1"/>
</dbReference>
<dbReference type="InterPro" id="IPR036249">
    <property type="entry name" value="Thioredoxin-like_sf"/>
</dbReference>
<accession>A0A7C9D8Y8</accession>
<keyword evidence="4" id="KW-0520">NAD</keyword>
<dbReference type="InterPro" id="IPR013766">
    <property type="entry name" value="Thioredoxin_domain"/>
</dbReference>
<feature type="domain" description="Thioredoxin" evidence="9">
    <location>
        <begin position="14"/>
        <end position="163"/>
    </location>
</feature>
<dbReference type="SUPFAM" id="SSF52833">
    <property type="entry name" value="Thioredoxin-like"/>
    <property type="match status" value="3"/>
</dbReference>
<evidence type="ECO:0000256" key="3">
    <source>
        <dbReference type="ARBA" id="ARBA00023002"/>
    </source>
</evidence>
<sequence>MAEEVSMNGDVHDLSSLLASEERDFLVRNNGEQVKIKDLNGKVLGLYFSASWCPPCRGFTPSLVDVYNELSPKGDFEVVLITSDRDEEAFKSYFAKMPWLAIPFSDSATVSKLKEKFEVSGIPHLTILDASGRVSTEEGVEVIMEHEAAAYPFTQERINQLKEEEEEAKRNQSLKTLLVHGSRDYVISGHGKQVPVSELEGKTVGLYFCVGSYRPCSDFTEKLKEIYNKLKEQGENFEVVLLFLDEDDEVGFNQVLAHMPWLALPFKDKKIEKLARYFELRSIPRLVIIGPDGKTLNPDVAELIGEHGIQAYPFTPEKAAELAEIEKARLESQTLESLLVSGEKDYIIDKTGSKVPVSELVGKHVLIYFSAHWCPPCRAFTPKLIETYNKIKAKESAFEVIFVSSDRDQSSFNDYYSDMPWLALPFGDERKAFLSRRFKVMGIPCLVAIGPDGKTVTTETRELIGVYGADAFPFTEERIQKLKDQLEETAKGWPEKLKLELHEHELVKSRRNGYYCDGCDKPGSNWSFHCEECDFDLHPDCALKNDENAEGEDGKVEAIDEKGEAKAKDDESVAETKDDEGKAEVAEAYICEGDVCRKV</sequence>
<feature type="domain" description="Thioredoxin" evidence="9">
    <location>
        <begin position="324"/>
        <end position="484"/>
    </location>
</feature>
<comment type="catalytic activity">
    <reaction evidence="7">
        <text>[protein]-dithiol + NADP(+) = [protein]-disulfide + NADPH + H(+)</text>
        <dbReference type="Rhea" id="RHEA:18753"/>
        <dbReference type="Rhea" id="RHEA-COMP:10593"/>
        <dbReference type="Rhea" id="RHEA-COMP:10594"/>
        <dbReference type="ChEBI" id="CHEBI:15378"/>
        <dbReference type="ChEBI" id="CHEBI:29950"/>
        <dbReference type="ChEBI" id="CHEBI:50058"/>
        <dbReference type="ChEBI" id="CHEBI:57783"/>
        <dbReference type="ChEBI" id="CHEBI:58349"/>
        <dbReference type="EC" id="1.8.1.8"/>
    </reaction>
</comment>
<dbReference type="EMBL" id="GISG01083124">
    <property type="protein sequence ID" value="MBA4632528.1"/>
    <property type="molecule type" value="Transcribed_RNA"/>
</dbReference>
<evidence type="ECO:0000256" key="8">
    <source>
        <dbReference type="SAM" id="MobiDB-lite"/>
    </source>
</evidence>
<dbReference type="Pfam" id="PF03107">
    <property type="entry name" value="C1_2"/>
    <property type="match status" value="1"/>
</dbReference>
<name>A0A7C9D8Y8_OPUST</name>
<evidence type="ECO:0000313" key="10">
    <source>
        <dbReference type="EMBL" id="MBA4632528.1"/>
    </source>
</evidence>
<dbReference type="PANTHER" id="PTHR13871">
    <property type="entry name" value="THIOREDOXIN"/>
    <property type="match status" value="1"/>
</dbReference>
<protein>
    <recommendedName>
        <fullName evidence="1">protein-disulfide reductase</fullName>
        <ecNumber evidence="1">1.8.1.8</ecNumber>
    </recommendedName>
</protein>
<dbReference type="PROSITE" id="PS00194">
    <property type="entry name" value="THIOREDOXIN_1"/>
    <property type="match status" value="1"/>
</dbReference>
<feature type="region of interest" description="Disordered" evidence="8">
    <location>
        <begin position="547"/>
        <end position="581"/>
    </location>
</feature>
<keyword evidence="3 10" id="KW-0560">Oxidoreductase</keyword>
<organism evidence="10">
    <name type="scientific">Opuntia streptacantha</name>
    <name type="common">Prickly pear cactus</name>
    <name type="synonym">Opuntia cardona</name>
    <dbReference type="NCBI Taxonomy" id="393608"/>
    <lineage>
        <taxon>Eukaryota</taxon>
        <taxon>Viridiplantae</taxon>
        <taxon>Streptophyta</taxon>
        <taxon>Embryophyta</taxon>
        <taxon>Tracheophyta</taxon>
        <taxon>Spermatophyta</taxon>
        <taxon>Magnoliopsida</taxon>
        <taxon>eudicotyledons</taxon>
        <taxon>Gunneridae</taxon>
        <taxon>Pentapetalae</taxon>
        <taxon>Caryophyllales</taxon>
        <taxon>Cactineae</taxon>
        <taxon>Cactaceae</taxon>
        <taxon>Opuntioideae</taxon>
        <taxon>Opuntia</taxon>
    </lineage>
</organism>
<comment type="similarity">
    <text evidence="5">Belongs to the nucleoredoxin family.</text>
</comment>
<dbReference type="InterPro" id="IPR004146">
    <property type="entry name" value="DC1"/>
</dbReference>
<evidence type="ECO:0000256" key="6">
    <source>
        <dbReference type="ARBA" id="ARBA00047388"/>
    </source>
</evidence>
<dbReference type="InterPro" id="IPR045870">
    <property type="entry name" value="TryX_NRX_thioredoxin_dom"/>
</dbReference>
<dbReference type="InterPro" id="IPR017937">
    <property type="entry name" value="Thioredoxin_CS"/>
</dbReference>
<evidence type="ECO:0000256" key="5">
    <source>
        <dbReference type="ARBA" id="ARBA00025782"/>
    </source>
</evidence>